<name>A0A7C3N741_UNCW3</name>
<feature type="modified residue" description="4-aspartylphosphate" evidence="1">
    <location>
        <position position="54"/>
    </location>
</feature>
<keyword evidence="1" id="KW-0597">Phosphoprotein</keyword>
<comment type="caution">
    <text evidence="3">The sequence shown here is derived from an EMBL/GenBank/DDBJ whole genome shotgun (WGS) entry which is preliminary data.</text>
</comment>
<protein>
    <submittedName>
        <fullName evidence="3">Response regulator</fullName>
    </submittedName>
</protein>
<feature type="domain" description="Response regulatory" evidence="2">
    <location>
        <begin position="4"/>
        <end position="119"/>
    </location>
</feature>
<dbReference type="SUPFAM" id="SSF52172">
    <property type="entry name" value="CheY-like"/>
    <property type="match status" value="1"/>
</dbReference>
<dbReference type="PROSITE" id="PS50110">
    <property type="entry name" value="RESPONSE_REGULATORY"/>
    <property type="match status" value="1"/>
</dbReference>
<dbReference type="PANTHER" id="PTHR43228">
    <property type="entry name" value="TWO-COMPONENT RESPONSE REGULATOR"/>
    <property type="match status" value="1"/>
</dbReference>
<dbReference type="EMBL" id="DSTT01000005">
    <property type="protein sequence ID" value="HFK23860.1"/>
    <property type="molecule type" value="Genomic_DNA"/>
</dbReference>
<dbReference type="Pfam" id="PF00072">
    <property type="entry name" value="Response_reg"/>
    <property type="match status" value="1"/>
</dbReference>
<reference evidence="3" key="1">
    <citation type="journal article" date="2020" name="mSystems">
        <title>Genome- and Community-Level Interaction Insights into Carbon Utilization and Element Cycling Functions of Hydrothermarchaeota in Hydrothermal Sediment.</title>
        <authorList>
            <person name="Zhou Z."/>
            <person name="Liu Y."/>
            <person name="Xu W."/>
            <person name="Pan J."/>
            <person name="Luo Z.H."/>
            <person name="Li M."/>
        </authorList>
    </citation>
    <scope>NUCLEOTIDE SEQUENCE [LARGE SCALE GENOMIC DNA]</scope>
    <source>
        <strain evidence="3">SpSt-464</strain>
    </source>
</reference>
<evidence type="ECO:0000256" key="1">
    <source>
        <dbReference type="PROSITE-ProRule" id="PRU00169"/>
    </source>
</evidence>
<accession>A0A7C3N741</accession>
<proteinExistence type="predicted"/>
<gene>
    <name evidence="3" type="ORF">ENS15_04335</name>
</gene>
<dbReference type="InterPro" id="IPR052048">
    <property type="entry name" value="ST_Response_Regulator"/>
</dbReference>
<dbReference type="InterPro" id="IPR001789">
    <property type="entry name" value="Sig_transdc_resp-reg_receiver"/>
</dbReference>
<sequence length="122" mass="13558">MSTRVLIVDDAIFMRRMIADILKKEGFEICGEAGTGSQAVQMYRELQPDLVTMDIIMPDMSGIDAVREIIKEFPNAKILMVSAMGQQSLVVEAIQAGAKDFVVKPFQPSRVLESVNRVLNLK</sequence>
<dbReference type="GO" id="GO:0000160">
    <property type="term" value="P:phosphorelay signal transduction system"/>
    <property type="evidence" value="ECO:0007669"/>
    <property type="project" value="InterPro"/>
</dbReference>
<dbReference type="InterPro" id="IPR011006">
    <property type="entry name" value="CheY-like_superfamily"/>
</dbReference>
<dbReference type="AlphaFoldDB" id="A0A7C3N741"/>
<organism evidence="3">
    <name type="scientific">candidate division WOR-3 bacterium</name>
    <dbReference type="NCBI Taxonomy" id="2052148"/>
    <lineage>
        <taxon>Bacteria</taxon>
        <taxon>Bacteria division WOR-3</taxon>
    </lineage>
</organism>
<evidence type="ECO:0000313" key="3">
    <source>
        <dbReference type="EMBL" id="HFK23860.1"/>
    </source>
</evidence>
<dbReference type="SMART" id="SM00448">
    <property type="entry name" value="REC"/>
    <property type="match status" value="1"/>
</dbReference>
<dbReference type="Gene3D" id="3.40.50.2300">
    <property type="match status" value="1"/>
</dbReference>
<evidence type="ECO:0000259" key="2">
    <source>
        <dbReference type="PROSITE" id="PS50110"/>
    </source>
</evidence>
<dbReference type="PANTHER" id="PTHR43228:SF1">
    <property type="entry name" value="TWO-COMPONENT RESPONSE REGULATOR ARR22"/>
    <property type="match status" value="1"/>
</dbReference>
<dbReference type="CDD" id="cd17542">
    <property type="entry name" value="REC_CheY"/>
    <property type="match status" value="1"/>
</dbReference>